<organism evidence="1">
    <name type="scientific">marine metagenome</name>
    <dbReference type="NCBI Taxonomy" id="408172"/>
    <lineage>
        <taxon>unclassified sequences</taxon>
        <taxon>metagenomes</taxon>
        <taxon>ecological metagenomes</taxon>
    </lineage>
</organism>
<name>A0A383DVM9_9ZZZZ</name>
<dbReference type="AlphaFoldDB" id="A0A383DVM9"/>
<gene>
    <name evidence="1" type="ORF">METZ01_LOCUS501124</name>
</gene>
<accession>A0A383DVM9</accession>
<protein>
    <submittedName>
        <fullName evidence="1">Uncharacterized protein</fullName>
    </submittedName>
</protein>
<evidence type="ECO:0000313" key="1">
    <source>
        <dbReference type="EMBL" id="SVE48270.1"/>
    </source>
</evidence>
<feature type="non-terminal residue" evidence="1">
    <location>
        <position position="1"/>
    </location>
</feature>
<reference evidence="1" key="1">
    <citation type="submission" date="2018-05" db="EMBL/GenBank/DDBJ databases">
        <authorList>
            <person name="Lanie J.A."/>
            <person name="Ng W.-L."/>
            <person name="Kazmierczak K.M."/>
            <person name="Andrzejewski T.M."/>
            <person name="Davidsen T.M."/>
            <person name="Wayne K.J."/>
            <person name="Tettelin H."/>
            <person name="Glass J.I."/>
            <person name="Rusch D."/>
            <person name="Podicherti R."/>
            <person name="Tsui H.-C.T."/>
            <person name="Winkler M.E."/>
        </authorList>
    </citation>
    <scope>NUCLEOTIDE SEQUENCE</scope>
</reference>
<dbReference type="EMBL" id="UINC01220383">
    <property type="protein sequence ID" value="SVE48270.1"/>
    <property type="molecule type" value="Genomic_DNA"/>
</dbReference>
<sequence length="32" mass="3462">VVQGDNGLPLWVIPLPSGINMDTEDEPNKKGK</sequence>
<proteinExistence type="predicted"/>